<dbReference type="Proteomes" id="UP000183107">
    <property type="component" value="Unassembled WGS sequence"/>
</dbReference>
<dbReference type="AlphaFoldDB" id="A0A1I4Z056"/>
<sequence length="71" mass="7929">MIFSLKTKDRREAERLARIESIRLVQEFQRQRSYLAAHALGNLPTKILSVYAGHAGSNVGSTCGSGPWLRD</sequence>
<gene>
    <name evidence="2" type="ORF">SAMN05216386_0950</name>
</gene>
<name>A0A1I4Z056_9PROT</name>
<reference evidence="3" key="1">
    <citation type="submission" date="2016-10" db="EMBL/GenBank/DDBJ databases">
        <authorList>
            <person name="Varghese N."/>
        </authorList>
    </citation>
    <scope>NUCLEOTIDE SEQUENCE [LARGE SCALE GENOMIC DNA]</scope>
    <source>
        <strain evidence="3">Nsp8</strain>
    </source>
</reference>
<protein>
    <recommendedName>
        <fullName evidence="1">DUF6538 domain-containing protein</fullName>
    </recommendedName>
</protein>
<dbReference type="Pfam" id="PF20172">
    <property type="entry name" value="DUF6538"/>
    <property type="match status" value="1"/>
</dbReference>
<dbReference type="InterPro" id="IPR046668">
    <property type="entry name" value="DUF6538"/>
</dbReference>
<evidence type="ECO:0000259" key="1">
    <source>
        <dbReference type="Pfam" id="PF20172"/>
    </source>
</evidence>
<feature type="domain" description="DUF6538" evidence="1">
    <location>
        <begin position="2"/>
        <end position="32"/>
    </location>
</feature>
<evidence type="ECO:0000313" key="2">
    <source>
        <dbReference type="EMBL" id="SFN43329.1"/>
    </source>
</evidence>
<dbReference type="EMBL" id="FOVJ01000001">
    <property type="protein sequence ID" value="SFN43329.1"/>
    <property type="molecule type" value="Genomic_DNA"/>
</dbReference>
<keyword evidence="3" id="KW-1185">Reference proteome</keyword>
<organism evidence="2 3">
    <name type="scientific">Nitrosospira briensis</name>
    <dbReference type="NCBI Taxonomy" id="35799"/>
    <lineage>
        <taxon>Bacteria</taxon>
        <taxon>Pseudomonadati</taxon>
        <taxon>Pseudomonadota</taxon>
        <taxon>Betaproteobacteria</taxon>
        <taxon>Nitrosomonadales</taxon>
        <taxon>Nitrosomonadaceae</taxon>
        <taxon>Nitrosospira</taxon>
    </lineage>
</organism>
<accession>A0A1I4Z056</accession>
<proteinExistence type="predicted"/>
<evidence type="ECO:0000313" key="3">
    <source>
        <dbReference type="Proteomes" id="UP000183107"/>
    </source>
</evidence>